<dbReference type="AlphaFoldDB" id="A0A832SXT8"/>
<keyword evidence="1" id="KW-0812">Transmembrane</keyword>
<evidence type="ECO:0000313" key="3">
    <source>
        <dbReference type="EMBL" id="HII61335.1"/>
    </source>
</evidence>
<dbReference type="GeneID" id="1443135"/>
<reference evidence="3" key="1">
    <citation type="journal article" date="2020" name="bioRxiv">
        <title>A rank-normalized archaeal taxonomy based on genome phylogeny resolves widespread incomplete and uneven classifications.</title>
        <authorList>
            <person name="Rinke C."/>
            <person name="Chuvochina M."/>
            <person name="Mussig A.J."/>
            <person name="Chaumeil P.-A."/>
            <person name="Waite D.W."/>
            <person name="Whitman W.B."/>
            <person name="Parks D.H."/>
            <person name="Hugenholtz P."/>
        </authorList>
    </citation>
    <scope>NUCLEOTIDE SEQUENCE</scope>
    <source>
        <strain evidence="3">UBA8834</strain>
    </source>
</reference>
<feature type="transmembrane region" description="Helical" evidence="1">
    <location>
        <begin position="6"/>
        <end position="29"/>
    </location>
</feature>
<dbReference type="SUPFAM" id="SSF117070">
    <property type="entry name" value="LEA14-like"/>
    <property type="match status" value="1"/>
</dbReference>
<keyword evidence="1" id="KW-0472">Membrane</keyword>
<feature type="domain" description="Water stress and hypersensitive response" evidence="2">
    <location>
        <begin position="32"/>
        <end position="147"/>
    </location>
</feature>
<evidence type="ECO:0000259" key="2">
    <source>
        <dbReference type="SMART" id="SM00769"/>
    </source>
</evidence>
<gene>
    <name evidence="3" type="ORF">HA331_06265</name>
</gene>
<evidence type="ECO:0000256" key="1">
    <source>
        <dbReference type="SAM" id="Phobius"/>
    </source>
</evidence>
<dbReference type="Proteomes" id="UP000617544">
    <property type="component" value="Unassembled WGS sequence"/>
</dbReference>
<proteinExistence type="predicted"/>
<organism evidence="3 4">
    <name type="scientific">Pyrococcus horikoshii</name>
    <dbReference type="NCBI Taxonomy" id="53953"/>
    <lineage>
        <taxon>Archaea</taxon>
        <taxon>Methanobacteriati</taxon>
        <taxon>Methanobacteriota</taxon>
        <taxon>Thermococci</taxon>
        <taxon>Thermococcales</taxon>
        <taxon>Thermococcaceae</taxon>
        <taxon>Pyrococcus</taxon>
    </lineage>
</organism>
<sequence>MRLKSWVIVVGIVIVLSISFFLSENMIIVPKVSVSSMKIQIGGLVNSSLVVTLKIYNPNPTPITITGIEYALYCDDGVMISKENITKSIVIPGESVEYLDLVVKMRYGTLKAIWGELEATDRINWYLKGKLYAKLEDKNITISFNWRN</sequence>
<protein>
    <recommendedName>
        <fullName evidence="2">Water stress and hypersensitive response domain-containing protein</fullName>
    </recommendedName>
</protein>
<dbReference type="InterPro" id="IPR013990">
    <property type="entry name" value="WHy-dom"/>
</dbReference>
<dbReference type="Gene3D" id="2.60.40.1820">
    <property type="match status" value="1"/>
</dbReference>
<dbReference type="Pfam" id="PF03168">
    <property type="entry name" value="LEA_2"/>
    <property type="match status" value="1"/>
</dbReference>
<accession>A0A832SXT8</accession>
<evidence type="ECO:0000313" key="4">
    <source>
        <dbReference type="Proteomes" id="UP000617544"/>
    </source>
</evidence>
<dbReference type="GO" id="GO:0009269">
    <property type="term" value="P:response to desiccation"/>
    <property type="evidence" value="ECO:0007669"/>
    <property type="project" value="InterPro"/>
</dbReference>
<dbReference type="EMBL" id="DUJN01000005">
    <property type="protein sequence ID" value="HII61335.1"/>
    <property type="molecule type" value="Genomic_DNA"/>
</dbReference>
<name>A0A832SXT8_PYRHR</name>
<keyword evidence="1" id="KW-1133">Transmembrane helix</keyword>
<dbReference type="SMART" id="SM00769">
    <property type="entry name" value="WHy"/>
    <property type="match status" value="1"/>
</dbReference>
<comment type="caution">
    <text evidence="3">The sequence shown here is derived from an EMBL/GenBank/DDBJ whole genome shotgun (WGS) entry which is preliminary data.</text>
</comment>
<dbReference type="InterPro" id="IPR004864">
    <property type="entry name" value="LEA_2"/>
</dbReference>
<dbReference type="RefSeq" id="WP_010884900.1">
    <property type="nucleotide sequence ID" value="NZ_DUJN01000005.1"/>
</dbReference>